<evidence type="ECO:0000313" key="1">
    <source>
        <dbReference type="EMBL" id="BDI28814.1"/>
    </source>
</evidence>
<dbReference type="InterPro" id="IPR018062">
    <property type="entry name" value="HTH_AraC-typ_CS"/>
</dbReference>
<dbReference type="InterPro" id="IPR020449">
    <property type="entry name" value="Tscrpt_reg_AraC-type_HTH"/>
</dbReference>
<dbReference type="PROSITE" id="PS01124">
    <property type="entry name" value="HTH_ARAC_FAMILY_2"/>
    <property type="match status" value="1"/>
</dbReference>
<dbReference type="PROSITE" id="PS00041">
    <property type="entry name" value="HTH_ARAC_FAMILY_1"/>
    <property type="match status" value="1"/>
</dbReference>
<dbReference type="AlphaFoldDB" id="A0A402CTY2"/>
<sequence length="289" mass="32952">MERHLNAGSPSGELAGEACVSRYHFQRVFRDTMGETPGDLQRRLRLERAAHDLRQTPAPIAAIAFDAGYMSLEGFSRAFRRAYGELPSQFRKRLGADVALHGASLVHYDAQTRKLRTIQSKGEHPMDLVDRLLDNDYRAKRGLLTSALALTDAQLDATFFCQIQQVPWADPDKNLRETLNRMIDMGWWVSELFSSIGWASAADEASREKAHTITEMIARLDHFHTLYSPFVEYVKENNLWETTWVDSACEPPETFTYASLIESGLERGIFRRWMARQQLAQVGVQDGLW</sequence>
<organism evidence="1 2">
    <name type="scientific">Capsulimonas corticalis</name>
    <dbReference type="NCBI Taxonomy" id="2219043"/>
    <lineage>
        <taxon>Bacteria</taxon>
        <taxon>Bacillati</taxon>
        <taxon>Armatimonadota</taxon>
        <taxon>Armatimonadia</taxon>
        <taxon>Capsulimonadales</taxon>
        <taxon>Capsulimonadaceae</taxon>
        <taxon>Capsulimonas</taxon>
    </lineage>
</organism>
<proteinExistence type="predicted"/>
<dbReference type="InterPro" id="IPR018060">
    <property type="entry name" value="HTH_AraC"/>
</dbReference>
<dbReference type="EMBL" id="AP025739">
    <property type="protein sequence ID" value="BDI28814.1"/>
    <property type="molecule type" value="Genomic_DNA"/>
</dbReference>
<dbReference type="Pfam" id="PF12833">
    <property type="entry name" value="HTH_18"/>
    <property type="match status" value="1"/>
</dbReference>
<dbReference type="InterPro" id="IPR009057">
    <property type="entry name" value="Homeodomain-like_sf"/>
</dbReference>
<dbReference type="SUPFAM" id="SSF46689">
    <property type="entry name" value="Homeodomain-like"/>
    <property type="match status" value="2"/>
</dbReference>
<reference evidence="1 2" key="1">
    <citation type="journal article" date="2019" name="Int. J. Syst. Evol. Microbiol.">
        <title>Capsulimonas corticalis gen. nov., sp. nov., an aerobic capsulated bacterium, of a novel bacterial order, Capsulimonadales ord. nov., of the class Armatimonadia of the phylum Armatimonadetes.</title>
        <authorList>
            <person name="Li J."/>
            <person name="Kudo C."/>
            <person name="Tonouchi A."/>
        </authorList>
    </citation>
    <scope>NUCLEOTIDE SEQUENCE [LARGE SCALE GENOMIC DNA]</scope>
    <source>
        <strain evidence="1 2">AX-7</strain>
    </source>
</reference>
<dbReference type="InterPro" id="IPR050204">
    <property type="entry name" value="AraC_XylS_family_regulators"/>
</dbReference>
<dbReference type="GO" id="GO:0043565">
    <property type="term" value="F:sequence-specific DNA binding"/>
    <property type="evidence" value="ECO:0007669"/>
    <property type="project" value="InterPro"/>
</dbReference>
<dbReference type="Gene3D" id="1.10.10.60">
    <property type="entry name" value="Homeodomain-like"/>
    <property type="match status" value="2"/>
</dbReference>
<dbReference type="SMART" id="SM00342">
    <property type="entry name" value="HTH_ARAC"/>
    <property type="match status" value="1"/>
</dbReference>
<accession>A0A402CTY2</accession>
<keyword evidence="2" id="KW-1185">Reference proteome</keyword>
<dbReference type="Proteomes" id="UP000287394">
    <property type="component" value="Chromosome"/>
</dbReference>
<dbReference type="PANTHER" id="PTHR46796">
    <property type="entry name" value="HTH-TYPE TRANSCRIPTIONAL ACTIVATOR RHAS-RELATED"/>
    <property type="match status" value="1"/>
</dbReference>
<gene>
    <name evidence="1" type="ORF">CCAX7_008650</name>
</gene>
<name>A0A402CTY2_9BACT</name>
<dbReference type="RefSeq" id="WP_165864103.1">
    <property type="nucleotide sequence ID" value="NZ_AP025739.1"/>
</dbReference>
<dbReference type="PRINTS" id="PR00032">
    <property type="entry name" value="HTHARAC"/>
</dbReference>
<dbReference type="KEGG" id="ccot:CCAX7_008650"/>
<dbReference type="GO" id="GO:0003700">
    <property type="term" value="F:DNA-binding transcription factor activity"/>
    <property type="evidence" value="ECO:0007669"/>
    <property type="project" value="InterPro"/>
</dbReference>
<protein>
    <submittedName>
        <fullName evidence="1">AraC family transcriptional regulator</fullName>
    </submittedName>
</protein>
<evidence type="ECO:0000313" key="2">
    <source>
        <dbReference type="Proteomes" id="UP000287394"/>
    </source>
</evidence>